<accession>A0A7Y0YHC8</accession>
<dbReference type="RefSeq" id="WP_169762336.1">
    <property type="nucleotide sequence ID" value="NZ_JABCUQ010000001.1"/>
</dbReference>
<dbReference type="Pfam" id="PF13304">
    <property type="entry name" value="AAA_21"/>
    <property type="match status" value="2"/>
</dbReference>
<dbReference type="InterPro" id="IPR027417">
    <property type="entry name" value="P-loop_NTPase"/>
</dbReference>
<dbReference type="Proteomes" id="UP000575397">
    <property type="component" value="Unassembled WGS sequence"/>
</dbReference>
<reference evidence="4 5" key="1">
    <citation type="submission" date="2020-04" db="EMBL/GenBank/DDBJ databases">
        <title>Antimicrobial susceptibility and clonality of vaginal-derived multi-drug resistant Mobiluncus isolates in China.</title>
        <authorList>
            <person name="Zhang X."/>
        </authorList>
    </citation>
    <scope>NUCLEOTIDE SEQUENCE [LARGE SCALE GENOMIC DNA]</scope>
    <source>
        <strain evidence="3 4">12</strain>
        <strain evidence="2 5">13</strain>
    </source>
</reference>
<dbReference type="EMBL" id="JABCUR010000001">
    <property type="protein sequence ID" value="NMW64001.1"/>
    <property type="molecule type" value="Genomic_DNA"/>
</dbReference>
<dbReference type="EMBL" id="JABCUS010000005">
    <property type="protein sequence ID" value="NMX02970.1"/>
    <property type="molecule type" value="Genomic_DNA"/>
</dbReference>
<protein>
    <submittedName>
        <fullName evidence="3">ATP-binding protein</fullName>
    </submittedName>
</protein>
<organism evidence="3 4">
    <name type="scientific">Mobiluncus mulieris</name>
    <dbReference type="NCBI Taxonomy" id="2052"/>
    <lineage>
        <taxon>Bacteria</taxon>
        <taxon>Bacillati</taxon>
        <taxon>Actinomycetota</taxon>
        <taxon>Actinomycetes</taxon>
        <taxon>Actinomycetales</taxon>
        <taxon>Actinomycetaceae</taxon>
        <taxon>Mobiluncus</taxon>
    </lineage>
</organism>
<dbReference type="GO" id="GO:0005524">
    <property type="term" value="F:ATP binding"/>
    <property type="evidence" value="ECO:0007669"/>
    <property type="project" value="UniProtKB-KW"/>
</dbReference>
<gene>
    <name evidence="3" type="ORF">HHJ77_03220</name>
    <name evidence="2" type="ORF">HHJ78_00220</name>
</gene>
<evidence type="ECO:0000313" key="5">
    <source>
        <dbReference type="Proteomes" id="UP000578252"/>
    </source>
</evidence>
<dbReference type="PANTHER" id="PTHR40396">
    <property type="entry name" value="ATPASE-LIKE PROTEIN"/>
    <property type="match status" value="1"/>
</dbReference>
<evidence type="ECO:0000313" key="4">
    <source>
        <dbReference type="Proteomes" id="UP000575397"/>
    </source>
</evidence>
<keyword evidence="3" id="KW-0067">ATP-binding</keyword>
<evidence type="ECO:0000313" key="2">
    <source>
        <dbReference type="EMBL" id="NMW64001.1"/>
    </source>
</evidence>
<name>A0A7Y0YHC8_9ACTO</name>
<evidence type="ECO:0000259" key="1">
    <source>
        <dbReference type="Pfam" id="PF13304"/>
    </source>
</evidence>
<dbReference type="Proteomes" id="UP000578252">
    <property type="component" value="Unassembled WGS sequence"/>
</dbReference>
<dbReference type="PANTHER" id="PTHR40396:SF1">
    <property type="entry name" value="ATPASE AAA-TYPE CORE DOMAIN-CONTAINING PROTEIN"/>
    <property type="match status" value="1"/>
</dbReference>
<dbReference type="GO" id="GO:0016887">
    <property type="term" value="F:ATP hydrolysis activity"/>
    <property type="evidence" value="ECO:0007669"/>
    <property type="project" value="InterPro"/>
</dbReference>
<proteinExistence type="predicted"/>
<feature type="domain" description="ATPase AAA-type core" evidence="1">
    <location>
        <begin position="44"/>
        <end position="132"/>
    </location>
</feature>
<dbReference type="AlphaFoldDB" id="A0A7Y0YHC8"/>
<evidence type="ECO:0000313" key="3">
    <source>
        <dbReference type="EMBL" id="NMX02970.1"/>
    </source>
</evidence>
<sequence>MRILFFSVKNFRSVDETQTIDFVKGRVGSSPLVKGGWEPRVRPVTILMGPNAAGKSNVIDAMGYVAAAMAMQVHGFIAPLPYMPFMLVEARRQEPSEFEFDFLHEGVRYRYYFAYGAQGVEAESLYEVNNRTGHWNKIFEREVEDGRSNITWRQGILNAADKRVLQSATSKELVFPFSSRLPETQLASLSAAVASDFVDFIPTGEVHQDSRRRALMRMIKDKEFRLEDASRLLNLADTGITSVALDEKKIPAEVLAKFRAIRGVLEGDAKESSGESGQESTTSITEEDAESIAYNLVFTHQGREKSHFTAAEESDGTLSWLAYAPSILRVLRTGGVLVADELDASLHQRLVEVIVRAFTNPQVNVHQAQLVFSSHNTNFLEYMEELGLEPESFWFVEKSPEGASQLYPLDSFETHKNANYETRYRGERYGAIPNISEEALVNLVQEGQRPPLGGVVHG</sequence>
<dbReference type="Gene3D" id="3.40.50.300">
    <property type="entry name" value="P-loop containing nucleotide triphosphate hydrolases"/>
    <property type="match status" value="1"/>
</dbReference>
<dbReference type="InterPro" id="IPR003959">
    <property type="entry name" value="ATPase_AAA_core"/>
</dbReference>
<dbReference type="SUPFAM" id="SSF52540">
    <property type="entry name" value="P-loop containing nucleoside triphosphate hydrolases"/>
    <property type="match status" value="1"/>
</dbReference>
<feature type="domain" description="ATPase AAA-type core" evidence="1">
    <location>
        <begin position="228"/>
        <end position="381"/>
    </location>
</feature>
<comment type="caution">
    <text evidence="3">The sequence shown here is derived from an EMBL/GenBank/DDBJ whole genome shotgun (WGS) entry which is preliminary data.</text>
</comment>
<keyword evidence="3" id="KW-0547">Nucleotide-binding</keyword>